<reference evidence="3 4" key="1">
    <citation type="journal article" date="2024" name="Nat. Commun.">
        <title>Phylogenomics reveals the evolutionary origins of lichenization in chlorophyte algae.</title>
        <authorList>
            <person name="Puginier C."/>
            <person name="Libourel C."/>
            <person name="Otte J."/>
            <person name="Skaloud P."/>
            <person name="Haon M."/>
            <person name="Grisel S."/>
            <person name="Petersen M."/>
            <person name="Berrin J.G."/>
            <person name="Delaux P.M."/>
            <person name="Dal Grande F."/>
            <person name="Keller J."/>
        </authorList>
    </citation>
    <scope>NUCLEOTIDE SEQUENCE [LARGE SCALE GENOMIC DNA]</scope>
    <source>
        <strain evidence="3 4">SAG 2036</strain>
    </source>
</reference>
<evidence type="ECO:0000259" key="2">
    <source>
        <dbReference type="PROSITE" id="PS00036"/>
    </source>
</evidence>
<feature type="compositionally biased region" description="Low complexity" evidence="1">
    <location>
        <begin position="150"/>
        <end position="161"/>
    </location>
</feature>
<organism evidence="3 4">
    <name type="scientific">Symbiochloris irregularis</name>
    <dbReference type="NCBI Taxonomy" id="706552"/>
    <lineage>
        <taxon>Eukaryota</taxon>
        <taxon>Viridiplantae</taxon>
        <taxon>Chlorophyta</taxon>
        <taxon>core chlorophytes</taxon>
        <taxon>Trebouxiophyceae</taxon>
        <taxon>Trebouxiales</taxon>
        <taxon>Trebouxiaceae</taxon>
        <taxon>Symbiochloris</taxon>
    </lineage>
</organism>
<proteinExistence type="predicted"/>
<gene>
    <name evidence="3" type="ORF">WJX73_002038</name>
</gene>
<dbReference type="CDD" id="cd14688">
    <property type="entry name" value="bZIP_YAP"/>
    <property type="match status" value="1"/>
</dbReference>
<feature type="compositionally biased region" description="Polar residues" evidence="1">
    <location>
        <begin position="14"/>
        <end position="26"/>
    </location>
</feature>
<protein>
    <recommendedName>
        <fullName evidence="2">BZIP domain-containing protein</fullName>
    </recommendedName>
</protein>
<dbReference type="GO" id="GO:0003700">
    <property type="term" value="F:DNA-binding transcription factor activity"/>
    <property type="evidence" value="ECO:0007669"/>
    <property type="project" value="InterPro"/>
</dbReference>
<evidence type="ECO:0000313" key="3">
    <source>
        <dbReference type="EMBL" id="KAK9812465.1"/>
    </source>
</evidence>
<feature type="region of interest" description="Disordered" evidence="1">
    <location>
        <begin position="195"/>
        <end position="280"/>
    </location>
</feature>
<evidence type="ECO:0000256" key="1">
    <source>
        <dbReference type="SAM" id="MobiDB-lite"/>
    </source>
</evidence>
<feature type="region of interest" description="Disordered" evidence="1">
    <location>
        <begin position="1"/>
        <end position="26"/>
    </location>
</feature>
<dbReference type="EMBL" id="JALJOQ010000006">
    <property type="protein sequence ID" value="KAK9812465.1"/>
    <property type="molecule type" value="Genomic_DNA"/>
</dbReference>
<evidence type="ECO:0000313" key="4">
    <source>
        <dbReference type="Proteomes" id="UP001465755"/>
    </source>
</evidence>
<dbReference type="InterPro" id="IPR004827">
    <property type="entry name" value="bZIP"/>
</dbReference>
<sequence>MSSTESTHRLCNGHGSQQHAVSSQQMGGELSDDFFKQFLSGNDDLDLGYLDPLPFENNVPAQPSGVDDNAALYQLLDWTNSKTAAPEVPLHNSAAVNAPAVRAVRPFPSTSLVQTGLYTAPNLPHGSSGRDLPALASFTDPPSTTPLPPSSGGSISLLNGNLTDLDEQPRAKEQRRHPPSAAADFPILLGATPASTRFHSKPQSSGSVDSGGGADGQTSLTSLLPPQQGVDDLGSSGGGSGGGAMDMQGGGNQPEDVNKHREKNRNAQKRFRARQRERARDSAAQMEALSAQMGRLMQEKAELETRNRILEQVVKLNVDHVEQLQSHKEVMSIEQSILLEAYAEFVSKVERRPGLTLEDAQHWLMGDLMTHGFQLYINRLRHLYAQGSVSSDHPANHELNELVTMRREHEKQGAMFSCFYWAVFSWNLEETTKRRDQIPDAAHWTKVLAGLKLSQSQETEILSARQRLLSHLSRIEGERKQIVSAIGLELLQVPKEQLFRCRPVADLRKSLQAERDAVFDFLFTAVDDTLTPRQEAYLDVQSYPFCPDIWQMACILASKRRQPSVPTPNLNIASAPLADVLPHASAFQILVAPIAAQGIGLRLKRGLIMCQFHTTAPKAAFPVASQAQLGPMTLLDVHCGRWKSMSYYEWQKECLRRDTLVHNELTDHHLVKPDTGQAPNSLPAIFA</sequence>
<name>A0AAW1PVP4_9CHLO</name>
<feature type="compositionally biased region" description="Basic residues" evidence="1">
    <location>
        <begin position="260"/>
        <end position="273"/>
    </location>
</feature>
<dbReference type="AlphaFoldDB" id="A0AAW1PVP4"/>
<accession>A0AAW1PVP4</accession>
<feature type="domain" description="BZIP" evidence="2">
    <location>
        <begin position="259"/>
        <end position="274"/>
    </location>
</feature>
<feature type="region of interest" description="Disordered" evidence="1">
    <location>
        <begin position="122"/>
        <end position="161"/>
    </location>
</feature>
<dbReference type="PROSITE" id="PS00036">
    <property type="entry name" value="BZIP_BASIC"/>
    <property type="match status" value="1"/>
</dbReference>
<comment type="caution">
    <text evidence="3">The sequence shown here is derived from an EMBL/GenBank/DDBJ whole genome shotgun (WGS) entry which is preliminary data.</text>
</comment>
<keyword evidence="4" id="KW-1185">Reference proteome</keyword>
<feature type="compositionally biased region" description="Gly residues" evidence="1">
    <location>
        <begin position="235"/>
        <end position="252"/>
    </location>
</feature>
<dbReference type="Proteomes" id="UP001465755">
    <property type="component" value="Unassembled WGS sequence"/>
</dbReference>